<name>A0AAV2QLF5_MEGNR</name>
<feature type="signal peptide" evidence="2">
    <location>
        <begin position="1"/>
        <end position="24"/>
    </location>
</feature>
<evidence type="ECO:0000313" key="3">
    <source>
        <dbReference type="EMBL" id="CAL4091865.1"/>
    </source>
</evidence>
<sequence length="104" mass="11341">MLRAAISVVLVTASVSLFLGLILAKASVQDVQNTLEDTLKGLQDTIQVLLQPKKGQEEQETNQDEQADLVDRLQSQTQQDEPLGQPDVVPHEIYSAGSLDDKQG</sequence>
<accession>A0AAV2QLF5</accession>
<evidence type="ECO:0000256" key="1">
    <source>
        <dbReference type="SAM" id="MobiDB-lite"/>
    </source>
</evidence>
<evidence type="ECO:0008006" key="5">
    <source>
        <dbReference type="Google" id="ProtNLM"/>
    </source>
</evidence>
<comment type="caution">
    <text evidence="3">The sequence shown here is derived from an EMBL/GenBank/DDBJ whole genome shotgun (WGS) entry which is preliminary data.</text>
</comment>
<keyword evidence="2" id="KW-0732">Signal</keyword>
<dbReference type="EMBL" id="CAXKWB010008666">
    <property type="protein sequence ID" value="CAL4091865.1"/>
    <property type="molecule type" value="Genomic_DNA"/>
</dbReference>
<protein>
    <recommendedName>
        <fullName evidence="5">Secreted protein</fullName>
    </recommendedName>
</protein>
<feature type="region of interest" description="Disordered" evidence="1">
    <location>
        <begin position="52"/>
        <end position="104"/>
    </location>
</feature>
<feature type="non-terminal residue" evidence="3">
    <location>
        <position position="104"/>
    </location>
</feature>
<dbReference type="AlphaFoldDB" id="A0AAV2QLF5"/>
<gene>
    <name evidence="3" type="ORF">MNOR_LOCUS14451</name>
</gene>
<feature type="chain" id="PRO_5043427424" description="Secreted protein" evidence="2">
    <location>
        <begin position="25"/>
        <end position="104"/>
    </location>
</feature>
<evidence type="ECO:0000313" key="4">
    <source>
        <dbReference type="Proteomes" id="UP001497623"/>
    </source>
</evidence>
<keyword evidence="4" id="KW-1185">Reference proteome</keyword>
<evidence type="ECO:0000256" key="2">
    <source>
        <dbReference type="SAM" id="SignalP"/>
    </source>
</evidence>
<proteinExistence type="predicted"/>
<dbReference type="Proteomes" id="UP001497623">
    <property type="component" value="Unassembled WGS sequence"/>
</dbReference>
<organism evidence="3 4">
    <name type="scientific">Meganyctiphanes norvegica</name>
    <name type="common">Northern krill</name>
    <name type="synonym">Thysanopoda norvegica</name>
    <dbReference type="NCBI Taxonomy" id="48144"/>
    <lineage>
        <taxon>Eukaryota</taxon>
        <taxon>Metazoa</taxon>
        <taxon>Ecdysozoa</taxon>
        <taxon>Arthropoda</taxon>
        <taxon>Crustacea</taxon>
        <taxon>Multicrustacea</taxon>
        <taxon>Malacostraca</taxon>
        <taxon>Eumalacostraca</taxon>
        <taxon>Eucarida</taxon>
        <taxon>Euphausiacea</taxon>
        <taxon>Euphausiidae</taxon>
        <taxon>Meganyctiphanes</taxon>
    </lineage>
</organism>
<feature type="compositionally biased region" description="Acidic residues" evidence="1">
    <location>
        <begin position="58"/>
        <end position="68"/>
    </location>
</feature>
<reference evidence="3 4" key="1">
    <citation type="submission" date="2024-05" db="EMBL/GenBank/DDBJ databases">
        <authorList>
            <person name="Wallberg A."/>
        </authorList>
    </citation>
    <scope>NUCLEOTIDE SEQUENCE [LARGE SCALE GENOMIC DNA]</scope>
</reference>